<keyword evidence="5" id="KW-0479">Metal-binding</keyword>
<feature type="binding site" evidence="5">
    <location>
        <begin position="132"/>
        <end position="135"/>
    </location>
    <ligand>
        <name>substrate</name>
    </ligand>
</feature>
<dbReference type="InterPro" id="IPR036704">
    <property type="entry name" value="RraA/RraA-like_sf"/>
</dbReference>
<dbReference type="AlphaFoldDB" id="A0A1H5ZJR6"/>
<dbReference type="CDD" id="cd16841">
    <property type="entry name" value="RraA_family"/>
    <property type="match status" value="1"/>
</dbReference>
<keyword evidence="7" id="KW-1185">Reference proteome</keyword>
<sequence>MTTPTSNADTGALQREAAMMKLERFIAERELIDDVALSIPGDELLARYERLYTGAISDVLREHCLTEQTLPNALVPLHPNKTVAGFAFTVKSAPNTKITGELTFRTQMLDAMHAGSFVVWDTSGDMEATAWGGVMTATALGKGIRAAVIDGGIRDTHQIMEKDFPVYYRYRSPNGSLGRCLISHYQVPIRIGSAWIRPGDIVIGDIDGVIVVPRKLAVEVLLRAEEILRNEKQIFGWVADGESVQSITEKGGYF</sequence>
<evidence type="ECO:0000256" key="1">
    <source>
        <dbReference type="ARBA" id="ARBA00001968"/>
    </source>
</evidence>
<dbReference type="GO" id="GO:0046872">
    <property type="term" value="F:metal ion binding"/>
    <property type="evidence" value="ECO:0007669"/>
    <property type="project" value="UniProtKB-KW"/>
</dbReference>
<dbReference type="EMBL" id="FNUY01000004">
    <property type="protein sequence ID" value="SEG35887.1"/>
    <property type="molecule type" value="Genomic_DNA"/>
</dbReference>
<gene>
    <name evidence="6" type="ORF">SAMN04488115_104446</name>
</gene>
<keyword evidence="5" id="KW-0460">Magnesium</keyword>
<evidence type="ECO:0000256" key="2">
    <source>
        <dbReference type="ARBA" id="ARBA00016549"/>
    </source>
</evidence>
<accession>A0A1H5ZJR6</accession>
<dbReference type="Gene3D" id="3.50.30.40">
    <property type="entry name" value="Ribonuclease E inhibitor RraA/RraA-like"/>
    <property type="match status" value="1"/>
</dbReference>
<evidence type="ECO:0000256" key="5">
    <source>
        <dbReference type="PIRSR" id="PIRSR605493-1"/>
    </source>
</evidence>
<dbReference type="OrthoDB" id="9812532at2"/>
<reference evidence="6 7" key="1">
    <citation type="submission" date="2016-10" db="EMBL/GenBank/DDBJ databases">
        <authorList>
            <person name="de Groot N.N."/>
        </authorList>
    </citation>
    <scope>NUCLEOTIDE SEQUENCE [LARGE SCALE GENOMIC DNA]</scope>
    <source>
        <strain evidence="6 7">DSM 26656</strain>
    </source>
</reference>
<evidence type="ECO:0000256" key="3">
    <source>
        <dbReference type="ARBA" id="ARBA00029596"/>
    </source>
</evidence>
<dbReference type="RefSeq" id="WP_103872857.1">
    <property type="nucleotide sequence ID" value="NZ_FNUY01000004.1"/>
</dbReference>
<dbReference type="SUPFAM" id="SSF89562">
    <property type="entry name" value="RraA-like"/>
    <property type="match status" value="1"/>
</dbReference>
<evidence type="ECO:0000313" key="6">
    <source>
        <dbReference type="EMBL" id="SEG35887.1"/>
    </source>
</evidence>
<dbReference type="Pfam" id="PF03737">
    <property type="entry name" value="RraA-like"/>
    <property type="match status" value="1"/>
</dbReference>
<organism evidence="6 7">
    <name type="scientific">Bosea lathyri</name>
    <dbReference type="NCBI Taxonomy" id="1036778"/>
    <lineage>
        <taxon>Bacteria</taxon>
        <taxon>Pseudomonadati</taxon>
        <taxon>Pseudomonadota</taxon>
        <taxon>Alphaproteobacteria</taxon>
        <taxon>Hyphomicrobiales</taxon>
        <taxon>Boseaceae</taxon>
        <taxon>Bosea</taxon>
    </lineage>
</organism>
<protein>
    <recommendedName>
        <fullName evidence="2">Putative 4-hydroxy-4-methyl-2-oxoglutarate aldolase</fullName>
    </recommendedName>
    <alternativeName>
        <fullName evidence="3">Regulator of ribonuclease activity homolog</fullName>
    </alternativeName>
    <alternativeName>
        <fullName evidence="4">RraA-like protein</fullName>
    </alternativeName>
</protein>
<name>A0A1H5ZJR6_9HYPH</name>
<evidence type="ECO:0000313" key="7">
    <source>
        <dbReference type="Proteomes" id="UP000236743"/>
    </source>
</evidence>
<dbReference type="PANTHER" id="PTHR33254">
    <property type="entry name" value="4-HYDROXY-4-METHYL-2-OXOGLUTARATE ALDOLASE 3-RELATED"/>
    <property type="match status" value="1"/>
</dbReference>
<dbReference type="PANTHER" id="PTHR33254:SF4">
    <property type="entry name" value="4-HYDROXY-4-METHYL-2-OXOGLUTARATE ALDOLASE 3-RELATED"/>
    <property type="match status" value="1"/>
</dbReference>
<dbReference type="GO" id="GO:0047443">
    <property type="term" value="F:4-hydroxy-4-methyl-2-oxoglutarate aldolase activity"/>
    <property type="evidence" value="ECO:0007669"/>
    <property type="project" value="TreeGrafter"/>
</dbReference>
<evidence type="ECO:0000256" key="4">
    <source>
        <dbReference type="ARBA" id="ARBA00030169"/>
    </source>
</evidence>
<dbReference type="InterPro" id="IPR005493">
    <property type="entry name" value="RraA/RraA-like"/>
</dbReference>
<feature type="binding site" evidence="5">
    <location>
        <position position="155"/>
    </location>
    <ligand>
        <name>Mg(2+)</name>
        <dbReference type="ChEBI" id="CHEBI:18420"/>
    </ligand>
</feature>
<dbReference type="Proteomes" id="UP000236743">
    <property type="component" value="Unassembled WGS sequence"/>
</dbReference>
<comment type="cofactor">
    <cofactor evidence="1">
        <name>a divalent metal cation</name>
        <dbReference type="ChEBI" id="CHEBI:60240"/>
    </cofactor>
</comment>
<dbReference type="GO" id="GO:0008948">
    <property type="term" value="F:oxaloacetate decarboxylase activity"/>
    <property type="evidence" value="ECO:0007669"/>
    <property type="project" value="TreeGrafter"/>
</dbReference>
<comment type="cofactor">
    <cofactor evidence="5">
        <name>Mg(2+)</name>
        <dbReference type="ChEBI" id="CHEBI:18420"/>
    </cofactor>
</comment>
<feature type="binding site" evidence="5">
    <location>
        <position position="154"/>
    </location>
    <ligand>
        <name>substrate</name>
    </ligand>
</feature>
<proteinExistence type="predicted"/>